<sequence length="73" mass="8571">MAWKGIKKFFRSDIEVRCEYCAHSSDFDGACVCQLGKYRTPEGECRSFSYDPLKRTPQNLPPLREYDPEDFKL</sequence>
<name>A0ABS9MJ81_9FIRM</name>
<feature type="region of interest" description="Disordered" evidence="1">
    <location>
        <begin position="53"/>
        <end position="73"/>
    </location>
</feature>
<comment type="caution">
    <text evidence="2">The sequence shown here is derived from an EMBL/GenBank/DDBJ whole genome shotgun (WGS) entry which is preliminary data.</text>
</comment>
<protein>
    <submittedName>
        <fullName evidence="2">Uncharacterized protein</fullName>
    </submittedName>
</protein>
<feature type="compositionally biased region" description="Basic and acidic residues" evidence="1">
    <location>
        <begin position="64"/>
        <end position="73"/>
    </location>
</feature>
<proteinExistence type="predicted"/>
<dbReference type="EMBL" id="JAKNHQ010000007">
    <property type="protein sequence ID" value="MCG4610563.1"/>
    <property type="molecule type" value="Genomic_DNA"/>
</dbReference>
<dbReference type="RefSeq" id="WP_195451190.1">
    <property type="nucleotide sequence ID" value="NZ_JAKNHQ010000007.1"/>
</dbReference>
<reference evidence="2 3" key="1">
    <citation type="submission" date="2022-01" db="EMBL/GenBank/DDBJ databases">
        <title>Collection of gut derived symbiotic bacterial strains cultured from healthy donors.</title>
        <authorList>
            <person name="Lin H."/>
            <person name="Kohout C."/>
            <person name="Waligurski E."/>
            <person name="Pamer E.G."/>
        </authorList>
    </citation>
    <scope>NUCLEOTIDE SEQUENCE [LARGE SCALE GENOMIC DNA]</scope>
    <source>
        <strain evidence="2 3">DFI.7.58</strain>
    </source>
</reference>
<accession>A0ABS9MJ81</accession>
<keyword evidence="3" id="KW-1185">Reference proteome</keyword>
<evidence type="ECO:0000313" key="2">
    <source>
        <dbReference type="EMBL" id="MCG4610563.1"/>
    </source>
</evidence>
<evidence type="ECO:0000313" key="3">
    <source>
        <dbReference type="Proteomes" id="UP001298681"/>
    </source>
</evidence>
<gene>
    <name evidence="2" type="ORF">L0P57_06410</name>
</gene>
<organism evidence="2 3">
    <name type="scientific">Anaeromassilibacillus senegalensis</name>
    <dbReference type="NCBI Taxonomy" id="1673717"/>
    <lineage>
        <taxon>Bacteria</taxon>
        <taxon>Bacillati</taxon>
        <taxon>Bacillota</taxon>
        <taxon>Clostridia</taxon>
        <taxon>Eubacteriales</taxon>
        <taxon>Acutalibacteraceae</taxon>
        <taxon>Anaeromassilibacillus</taxon>
    </lineage>
</organism>
<evidence type="ECO:0000256" key="1">
    <source>
        <dbReference type="SAM" id="MobiDB-lite"/>
    </source>
</evidence>
<dbReference type="Proteomes" id="UP001298681">
    <property type="component" value="Unassembled WGS sequence"/>
</dbReference>